<evidence type="ECO:0000256" key="4">
    <source>
        <dbReference type="ARBA" id="ARBA00022989"/>
    </source>
</evidence>
<feature type="transmembrane region" description="Helical" evidence="6">
    <location>
        <begin position="58"/>
        <end position="78"/>
    </location>
</feature>
<proteinExistence type="predicted"/>
<dbReference type="PANTHER" id="PTHR32196:SF69">
    <property type="entry name" value="BRANCHED-CHAIN AMINO ACID TRANSPORT SYSTEM, PERMEASE PROTEIN"/>
    <property type="match status" value="1"/>
</dbReference>
<comment type="caution">
    <text evidence="7">The sequence shown here is derived from an EMBL/GenBank/DDBJ whole genome shotgun (WGS) entry which is preliminary data.</text>
</comment>
<evidence type="ECO:0000256" key="3">
    <source>
        <dbReference type="ARBA" id="ARBA00022692"/>
    </source>
</evidence>
<evidence type="ECO:0000256" key="6">
    <source>
        <dbReference type="SAM" id="Phobius"/>
    </source>
</evidence>
<feature type="transmembrane region" description="Helical" evidence="6">
    <location>
        <begin position="229"/>
        <end position="251"/>
    </location>
</feature>
<evidence type="ECO:0000313" key="8">
    <source>
        <dbReference type="Proteomes" id="UP000316425"/>
    </source>
</evidence>
<dbReference type="CDD" id="cd06574">
    <property type="entry name" value="TM_PBP1_branched-chain-AA_like"/>
    <property type="match status" value="1"/>
</dbReference>
<feature type="transmembrane region" description="Helical" evidence="6">
    <location>
        <begin position="147"/>
        <end position="165"/>
    </location>
</feature>
<keyword evidence="8" id="KW-1185">Reference proteome</keyword>
<accession>A0A556P6T4</accession>
<dbReference type="Pfam" id="PF02653">
    <property type="entry name" value="BPD_transp_2"/>
    <property type="match status" value="1"/>
</dbReference>
<organism evidence="7 8">
    <name type="scientific">Allobacillus salarius</name>
    <dbReference type="NCBI Taxonomy" id="1955272"/>
    <lineage>
        <taxon>Bacteria</taxon>
        <taxon>Bacillati</taxon>
        <taxon>Bacillota</taxon>
        <taxon>Bacilli</taxon>
        <taxon>Bacillales</taxon>
        <taxon>Bacillaceae</taxon>
        <taxon>Allobacillus</taxon>
    </lineage>
</organism>
<sequence>MITSLYGALETGLIYAIMALGVYISFRILDFPDLTVDGSFVTGGGVAAISIIGGVDPIVATLLGFVAGFLVGCITGLLHTKGNINPLLAGIIMMIGLYSVNLRIMGQANLSLLNEITLFSQLKGIFESLSLDAVFFAPYEWLGLSAYAPRSFYAIVMMLLVVLIVKKSLDIFLQTETGLALRATGDNQTMVRSFSANTNVYIILGIGLANALVALSGALVVQYNGFADVNLGVGMIVVGLASVIIGEVLFGKKTIVRTTLAVICGAIVYRAIYAMALRVDFLEASDMKLITALIVVAALVIPNMLQKSSEKRQFKRSQKALAKVERQKGEVQIVNAKSNS</sequence>
<dbReference type="AlphaFoldDB" id="A0A556P6T4"/>
<keyword evidence="3 6" id="KW-0812">Transmembrane</keyword>
<feature type="transmembrane region" description="Helical" evidence="6">
    <location>
        <begin position="289"/>
        <end position="305"/>
    </location>
</feature>
<dbReference type="GO" id="GO:0022857">
    <property type="term" value="F:transmembrane transporter activity"/>
    <property type="evidence" value="ECO:0007669"/>
    <property type="project" value="InterPro"/>
</dbReference>
<dbReference type="EMBL" id="VMHE01000035">
    <property type="protein sequence ID" value="TSJ60105.1"/>
    <property type="molecule type" value="Genomic_DNA"/>
</dbReference>
<feature type="transmembrane region" description="Helical" evidence="6">
    <location>
        <begin position="12"/>
        <end position="29"/>
    </location>
</feature>
<dbReference type="RefSeq" id="WP_144089608.1">
    <property type="nucleotide sequence ID" value="NZ_VMHE01000035.1"/>
</dbReference>
<keyword evidence="2" id="KW-1003">Cell membrane</keyword>
<comment type="subcellular location">
    <subcellularLocation>
        <location evidence="1">Cell membrane</location>
        <topology evidence="1">Multi-pass membrane protein</topology>
    </subcellularLocation>
</comment>
<feature type="transmembrane region" description="Helical" evidence="6">
    <location>
        <begin position="258"/>
        <end position="277"/>
    </location>
</feature>
<evidence type="ECO:0000256" key="2">
    <source>
        <dbReference type="ARBA" id="ARBA00022475"/>
    </source>
</evidence>
<dbReference type="GO" id="GO:0005886">
    <property type="term" value="C:plasma membrane"/>
    <property type="evidence" value="ECO:0007669"/>
    <property type="project" value="UniProtKB-SubCell"/>
</dbReference>
<name>A0A556P6T4_9BACI</name>
<evidence type="ECO:0000313" key="7">
    <source>
        <dbReference type="EMBL" id="TSJ60105.1"/>
    </source>
</evidence>
<feature type="transmembrane region" description="Helical" evidence="6">
    <location>
        <begin position="200"/>
        <end position="223"/>
    </location>
</feature>
<feature type="transmembrane region" description="Helical" evidence="6">
    <location>
        <begin position="85"/>
        <end position="104"/>
    </location>
</feature>
<evidence type="ECO:0000256" key="5">
    <source>
        <dbReference type="ARBA" id="ARBA00023136"/>
    </source>
</evidence>
<dbReference type="Proteomes" id="UP000316425">
    <property type="component" value="Unassembled WGS sequence"/>
</dbReference>
<keyword evidence="4 6" id="KW-1133">Transmembrane helix</keyword>
<keyword evidence="5 6" id="KW-0472">Membrane</keyword>
<protein>
    <submittedName>
        <fullName evidence="7">ABC transporter permease</fullName>
    </submittedName>
</protein>
<gene>
    <name evidence="7" type="ORF">FPQ13_12230</name>
</gene>
<dbReference type="PANTHER" id="PTHR32196">
    <property type="entry name" value="ABC TRANSPORTER PERMEASE PROTEIN YPHD-RELATED-RELATED"/>
    <property type="match status" value="1"/>
</dbReference>
<dbReference type="OrthoDB" id="9778389at2"/>
<evidence type="ECO:0000256" key="1">
    <source>
        <dbReference type="ARBA" id="ARBA00004651"/>
    </source>
</evidence>
<reference evidence="7 8" key="1">
    <citation type="submission" date="2019-07" db="EMBL/GenBank/DDBJ databases">
        <title>Allobacillus sp. nov. SKP isolated from shrimp paste of Euphausiacea.</title>
        <authorList>
            <person name="Kanchanasin P."/>
            <person name="Tanasupawat S."/>
            <person name="Shi W."/>
            <person name="Wu L."/>
            <person name="Ma J."/>
        </authorList>
    </citation>
    <scope>NUCLEOTIDE SEQUENCE [LARGE SCALE GENOMIC DNA]</scope>
    <source>
        <strain evidence="7 8">SKP4-8</strain>
    </source>
</reference>
<dbReference type="InterPro" id="IPR001851">
    <property type="entry name" value="ABC_transp_permease"/>
</dbReference>